<gene>
    <name evidence="8" type="primary">LOC111084292</name>
</gene>
<keyword evidence="4 6" id="KW-1133">Transmembrane helix</keyword>
<dbReference type="Proteomes" id="UP000694941">
    <property type="component" value="Unplaced"/>
</dbReference>
<dbReference type="SUPFAM" id="SSF103473">
    <property type="entry name" value="MFS general substrate transporter"/>
    <property type="match status" value="1"/>
</dbReference>
<organism evidence="7 8">
    <name type="scientific">Limulus polyphemus</name>
    <name type="common">Atlantic horseshoe crab</name>
    <dbReference type="NCBI Taxonomy" id="6850"/>
    <lineage>
        <taxon>Eukaryota</taxon>
        <taxon>Metazoa</taxon>
        <taxon>Ecdysozoa</taxon>
        <taxon>Arthropoda</taxon>
        <taxon>Chelicerata</taxon>
        <taxon>Merostomata</taxon>
        <taxon>Xiphosura</taxon>
        <taxon>Limulidae</taxon>
        <taxon>Limulus</taxon>
    </lineage>
</organism>
<dbReference type="PANTHER" id="PTHR43385:SF1">
    <property type="entry name" value="RIBOFLAVIN TRANSPORTER RIBJ"/>
    <property type="match status" value="1"/>
</dbReference>
<comment type="subcellular location">
    <subcellularLocation>
        <location evidence="1">Membrane</location>
        <topology evidence="1">Multi-pass membrane protein</topology>
    </subcellularLocation>
</comment>
<sequence>MTNNRTVMVKLNFMCHQRKLLKMREFYLLSIVCICSCYPFMFVNVFYKTYGQTFISDDTFLSTIGSVAGAVHALSRVIVGLIQDKLSYKLTMLLLLGIKTVLLFTLVATPYGGKVTYMIWICGLFATFPLVFVCIPAAVAEIFGTKYTVEIFGMVLFASTTCFFLWPLVLHRITSSLGWFATFCVTATVSFIGGLMTSGID</sequence>
<accession>A0ABM1RZF1</accession>
<feature type="transmembrane region" description="Helical" evidence="6">
    <location>
        <begin position="117"/>
        <end position="139"/>
    </location>
</feature>
<evidence type="ECO:0000256" key="1">
    <source>
        <dbReference type="ARBA" id="ARBA00004141"/>
    </source>
</evidence>
<evidence type="ECO:0000256" key="2">
    <source>
        <dbReference type="ARBA" id="ARBA00022448"/>
    </source>
</evidence>
<evidence type="ECO:0000256" key="6">
    <source>
        <dbReference type="SAM" id="Phobius"/>
    </source>
</evidence>
<proteinExistence type="predicted"/>
<reference evidence="8" key="1">
    <citation type="submission" date="2025-08" db="UniProtKB">
        <authorList>
            <consortium name="RefSeq"/>
        </authorList>
    </citation>
    <scope>IDENTIFICATION</scope>
    <source>
        <tissue evidence="8">Muscle</tissue>
    </source>
</reference>
<feature type="transmembrane region" description="Helical" evidence="6">
    <location>
        <begin position="59"/>
        <end position="79"/>
    </location>
</feature>
<dbReference type="InterPro" id="IPR036259">
    <property type="entry name" value="MFS_trans_sf"/>
</dbReference>
<keyword evidence="7" id="KW-1185">Reference proteome</keyword>
<evidence type="ECO:0000313" key="8">
    <source>
        <dbReference type="RefSeq" id="XP_022236756.1"/>
    </source>
</evidence>
<keyword evidence="3 6" id="KW-0812">Transmembrane</keyword>
<keyword evidence="5 6" id="KW-0472">Membrane</keyword>
<evidence type="ECO:0000256" key="3">
    <source>
        <dbReference type="ARBA" id="ARBA00022692"/>
    </source>
</evidence>
<evidence type="ECO:0000313" key="7">
    <source>
        <dbReference type="Proteomes" id="UP000694941"/>
    </source>
</evidence>
<feature type="transmembrane region" description="Helical" evidence="6">
    <location>
        <begin position="91"/>
        <end position="111"/>
    </location>
</feature>
<evidence type="ECO:0000256" key="5">
    <source>
        <dbReference type="ARBA" id="ARBA00023136"/>
    </source>
</evidence>
<dbReference type="InterPro" id="IPR052983">
    <property type="entry name" value="MFS_Riboflavin_Transporter"/>
</dbReference>
<feature type="transmembrane region" description="Helical" evidence="6">
    <location>
        <begin position="151"/>
        <end position="170"/>
    </location>
</feature>
<dbReference type="GeneID" id="111084292"/>
<evidence type="ECO:0000256" key="4">
    <source>
        <dbReference type="ARBA" id="ARBA00022989"/>
    </source>
</evidence>
<feature type="transmembrane region" description="Helical" evidence="6">
    <location>
        <begin position="26"/>
        <end position="47"/>
    </location>
</feature>
<dbReference type="Gene3D" id="1.20.1250.20">
    <property type="entry name" value="MFS general substrate transporter like domains"/>
    <property type="match status" value="1"/>
</dbReference>
<name>A0ABM1RZF1_LIMPO</name>
<feature type="transmembrane region" description="Helical" evidence="6">
    <location>
        <begin position="176"/>
        <end position="196"/>
    </location>
</feature>
<keyword evidence="2" id="KW-0813">Transport</keyword>
<dbReference type="PANTHER" id="PTHR43385">
    <property type="entry name" value="RIBOFLAVIN TRANSPORTER RIBJ"/>
    <property type="match status" value="1"/>
</dbReference>
<dbReference type="RefSeq" id="XP_022236756.1">
    <property type="nucleotide sequence ID" value="XM_022381048.1"/>
</dbReference>
<protein>
    <submittedName>
        <fullName evidence="8">Uncharacterized protein LOC111084292</fullName>
    </submittedName>
</protein>